<evidence type="ECO:0000256" key="1">
    <source>
        <dbReference type="SAM" id="SignalP"/>
    </source>
</evidence>
<sequence length="240" mass="27214">RCFYCDDLLSNCLVILLLVLDEISVNFKDVPSSSNRVAVRSSSQPKSRSETQKVIGSTVKHPLVFLRDAANEQNFSRFCPRAGLDTPPSELFSAFIAAMNAECRAKMKKRKKATLLSSARRHHDAIRFDHSEIRRRCNYPRFVTANFRTGAIAREEGPRINRRVDGRPSTYPGEADWGNSKLPEVGIQLSLKRISELSRPGRRGDQEKRLLHEMETEAVDSVHMYSIKVPTCLRPSNWGV</sequence>
<dbReference type="Proteomes" id="UP000310200">
    <property type="component" value="Unassembled WGS sequence"/>
</dbReference>
<evidence type="ECO:0000313" key="2">
    <source>
        <dbReference type="EMBL" id="TGZ45935.1"/>
    </source>
</evidence>
<accession>A0A4S2K997</accession>
<dbReference type="AlphaFoldDB" id="A0A4S2K997"/>
<keyword evidence="1" id="KW-0732">Signal</keyword>
<gene>
    <name evidence="2" type="ORF">DBV15_02712</name>
</gene>
<comment type="caution">
    <text evidence="2">The sequence shown here is derived from an EMBL/GenBank/DDBJ whole genome shotgun (WGS) entry which is preliminary data.</text>
</comment>
<feature type="signal peptide" evidence="1">
    <location>
        <begin position="1"/>
        <end position="27"/>
    </location>
</feature>
<feature type="chain" id="PRO_5020441925" evidence="1">
    <location>
        <begin position="28"/>
        <end position="240"/>
    </location>
</feature>
<organism evidence="2 3">
    <name type="scientific">Temnothorax longispinosus</name>
    <dbReference type="NCBI Taxonomy" id="300112"/>
    <lineage>
        <taxon>Eukaryota</taxon>
        <taxon>Metazoa</taxon>
        <taxon>Ecdysozoa</taxon>
        <taxon>Arthropoda</taxon>
        <taxon>Hexapoda</taxon>
        <taxon>Insecta</taxon>
        <taxon>Pterygota</taxon>
        <taxon>Neoptera</taxon>
        <taxon>Endopterygota</taxon>
        <taxon>Hymenoptera</taxon>
        <taxon>Apocrita</taxon>
        <taxon>Aculeata</taxon>
        <taxon>Formicoidea</taxon>
        <taxon>Formicidae</taxon>
        <taxon>Myrmicinae</taxon>
        <taxon>Temnothorax</taxon>
    </lineage>
</organism>
<protein>
    <submittedName>
        <fullName evidence="2">Uncharacterized protein</fullName>
    </submittedName>
</protein>
<name>A0A4S2K997_9HYME</name>
<dbReference type="EMBL" id="QBLH01003027">
    <property type="protein sequence ID" value="TGZ45935.1"/>
    <property type="molecule type" value="Genomic_DNA"/>
</dbReference>
<reference evidence="2 3" key="1">
    <citation type="journal article" date="2019" name="Philos. Trans. R. Soc. Lond., B, Biol. Sci.">
        <title>Ant behaviour and brain gene expression of defending hosts depend on the ecological success of the intruding social parasite.</title>
        <authorList>
            <person name="Kaur R."/>
            <person name="Stoldt M."/>
            <person name="Jongepier E."/>
            <person name="Feldmeyer B."/>
            <person name="Menzel F."/>
            <person name="Bornberg-Bauer E."/>
            <person name="Foitzik S."/>
        </authorList>
    </citation>
    <scope>NUCLEOTIDE SEQUENCE [LARGE SCALE GENOMIC DNA]</scope>
    <source>
        <tissue evidence="2">Whole body</tissue>
    </source>
</reference>
<feature type="non-terminal residue" evidence="2">
    <location>
        <position position="1"/>
    </location>
</feature>
<evidence type="ECO:0000313" key="3">
    <source>
        <dbReference type="Proteomes" id="UP000310200"/>
    </source>
</evidence>
<keyword evidence="3" id="KW-1185">Reference proteome</keyword>
<proteinExistence type="predicted"/>